<sequence length="414" mass="44182">MNQTRTLVLAGLLLGAAHAQTAPGPVPPVETPVPVSEPAPATPAPATPPAAPARTAPLLITVQVNFPALVNGKKTTVPFVSTLNLPGERVAVLRQRGVITESLEADLKTFLASLPAQGQDARFENLGTAGWAVVQRNGLKVDAEQTRAGVLAALKDPRAVRANVVVTGQVAPERTLDFFAGKGITAHLGTGVTNYAGSSAARMTNIHVGTRNFQDRLFEGRTFSFNSFIGTISARAGYVPGLIIAGDRTETGLGGGICQVSTTAFRALYGAGLPVVERHPHSYQVHYYQPQGLDAAIYQPTLDLRFANDTGGALWFQADWNDADGHLDISVFGKARDFTVELSQPSVLKTVPSPADRLIRSAALKPGERRQVDWAAPGATMEVTRKLMRGGKVIRQDTLKSSYRPWPNIYLVGR</sequence>
<feature type="chain" id="PRO_5046627081" evidence="2">
    <location>
        <begin position="22"/>
        <end position="414"/>
    </location>
</feature>
<comment type="caution">
    <text evidence="3">The sequence shown here is derived from an EMBL/GenBank/DDBJ whole genome shotgun (WGS) entry which is preliminary data.</text>
</comment>
<keyword evidence="2" id="KW-0732">Signal</keyword>
<dbReference type="InterPro" id="IPR007391">
    <property type="entry name" value="Vancomycin_resist_VanW"/>
</dbReference>
<dbReference type="Pfam" id="PF04294">
    <property type="entry name" value="VanW"/>
    <property type="match status" value="1"/>
</dbReference>
<feature type="signal peptide" evidence="2">
    <location>
        <begin position="1"/>
        <end position="21"/>
    </location>
</feature>
<reference evidence="3 4" key="1">
    <citation type="submission" date="2023-05" db="EMBL/GenBank/DDBJ databases">
        <authorList>
            <person name="Gao F."/>
        </authorList>
    </citation>
    <scope>NUCLEOTIDE SEQUENCE [LARGE SCALE GENOMIC DNA]</scope>
    <source>
        <strain evidence="3 4">MIMF12</strain>
    </source>
</reference>
<proteinExistence type="predicted"/>
<feature type="compositionally biased region" description="Pro residues" evidence="1">
    <location>
        <begin position="24"/>
        <end position="51"/>
    </location>
</feature>
<evidence type="ECO:0000256" key="1">
    <source>
        <dbReference type="SAM" id="MobiDB-lite"/>
    </source>
</evidence>
<dbReference type="InterPro" id="IPR052913">
    <property type="entry name" value="Glycopeptide_resist_protein"/>
</dbReference>
<protein>
    <submittedName>
        <fullName evidence="3">VanW family protein</fullName>
    </submittedName>
</protein>
<dbReference type="RefSeq" id="WP_285523236.1">
    <property type="nucleotide sequence ID" value="NZ_JASNGB010000075.1"/>
</dbReference>
<keyword evidence="4" id="KW-1185">Reference proteome</keyword>
<evidence type="ECO:0000256" key="2">
    <source>
        <dbReference type="SAM" id="SignalP"/>
    </source>
</evidence>
<evidence type="ECO:0000313" key="4">
    <source>
        <dbReference type="Proteomes" id="UP001302059"/>
    </source>
</evidence>
<dbReference type="Proteomes" id="UP001302059">
    <property type="component" value="Unassembled WGS sequence"/>
</dbReference>
<dbReference type="EMBL" id="JASNGB010000075">
    <property type="protein sequence ID" value="MDL2344347.1"/>
    <property type="molecule type" value="Genomic_DNA"/>
</dbReference>
<accession>A0ABT7JH21</accession>
<dbReference type="PANTHER" id="PTHR35788">
    <property type="entry name" value="EXPORTED PROTEIN-RELATED"/>
    <property type="match status" value="1"/>
</dbReference>
<dbReference type="PANTHER" id="PTHR35788:SF1">
    <property type="entry name" value="EXPORTED PROTEIN"/>
    <property type="match status" value="1"/>
</dbReference>
<evidence type="ECO:0000313" key="3">
    <source>
        <dbReference type="EMBL" id="MDL2344347.1"/>
    </source>
</evidence>
<feature type="region of interest" description="Disordered" evidence="1">
    <location>
        <begin position="22"/>
        <end position="51"/>
    </location>
</feature>
<name>A0ABT7JH21_9DEIO</name>
<gene>
    <name evidence="3" type="ORF">QOL99_09295</name>
</gene>
<organism evidence="3 4">
    <name type="scientific">Deinococcus rhizophilus</name>
    <dbReference type="NCBI Taxonomy" id="3049544"/>
    <lineage>
        <taxon>Bacteria</taxon>
        <taxon>Thermotogati</taxon>
        <taxon>Deinococcota</taxon>
        <taxon>Deinococci</taxon>
        <taxon>Deinococcales</taxon>
        <taxon>Deinococcaceae</taxon>
        <taxon>Deinococcus</taxon>
    </lineage>
</organism>